<keyword evidence="11" id="KW-1185">Reference proteome</keyword>
<evidence type="ECO:0000259" key="9">
    <source>
        <dbReference type="PROSITE" id="PS50850"/>
    </source>
</evidence>
<comment type="subcellular location">
    <subcellularLocation>
        <location evidence="1">Cell membrane</location>
        <topology evidence="1">Multi-pass membrane protein</topology>
    </subcellularLocation>
</comment>
<dbReference type="AlphaFoldDB" id="A0A0R1QFD9"/>
<feature type="transmembrane region" description="Helical" evidence="8">
    <location>
        <begin position="247"/>
        <end position="266"/>
    </location>
</feature>
<dbReference type="InterPro" id="IPR004638">
    <property type="entry name" value="EmrB-like"/>
</dbReference>
<feature type="transmembrane region" description="Helical" evidence="8">
    <location>
        <begin position="72"/>
        <end position="91"/>
    </location>
</feature>
<feature type="transmembrane region" description="Helical" evidence="8">
    <location>
        <begin position="125"/>
        <end position="146"/>
    </location>
</feature>
<comment type="similarity">
    <text evidence="2">Belongs to the major facilitator superfamily. EmrB family.</text>
</comment>
<protein>
    <submittedName>
        <fullName evidence="10">Transport protein</fullName>
    </submittedName>
</protein>
<evidence type="ECO:0000256" key="6">
    <source>
        <dbReference type="ARBA" id="ARBA00022989"/>
    </source>
</evidence>
<dbReference type="Gene3D" id="1.20.1720.10">
    <property type="entry name" value="Multidrug resistance protein D"/>
    <property type="match status" value="1"/>
</dbReference>
<evidence type="ECO:0000256" key="1">
    <source>
        <dbReference type="ARBA" id="ARBA00004651"/>
    </source>
</evidence>
<evidence type="ECO:0000256" key="7">
    <source>
        <dbReference type="ARBA" id="ARBA00023136"/>
    </source>
</evidence>
<feature type="transmembrane region" description="Helical" evidence="8">
    <location>
        <begin position="353"/>
        <end position="372"/>
    </location>
</feature>
<feature type="transmembrane region" description="Helical" evidence="8">
    <location>
        <begin position="100"/>
        <end position="119"/>
    </location>
</feature>
<reference evidence="10 11" key="1">
    <citation type="journal article" date="2015" name="Genome Announc.">
        <title>Expanding the biotechnology potential of lactobacilli through comparative genomics of 213 strains and associated genera.</title>
        <authorList>
            <person name="Sun Z."/>
            <person name="Harris H.M."/>
            <person name="McCann A."/>
            <person name="Guo C."/>
            <person name="Argimon S."/>
            <person name="Zhang W."/>
            <person name="Yang X."/>
            <person name="Jeffery I.B."/>
            <person name="Cooney J.C."/>
            <person name="Kagawa T.F."/>
            <person name="Liu W."/>
            <person name="Song Y."/>
            <person name="Salvetti E."/>
            <person name="Wrobel A."/>
            <person name="Rasinkangas P."/>
            <person name="Parkhill J."/>
            <person name="Rea M.C."/>
            <person name="O'Sullivan O."/>
            <person name="Ritari J."/>
            <person name="Douillard F.P."/>
            <person name="Paul Ross R."/>
            <person name="Yang R."/>
            <person name="Briner A.E."/>
            <person name="Felis G.E."/>
            <person name="de Vos W.M."/>
            <person name="Barrangou R."/>
            <person name="Klaenhammer T.R."/>
            <person name="Caufield P.W."/>
            <person name="Cui Y."/>
            <person name="Zhang H."/>
            <person name="O'Toole P.W."/>
        </authorList>
    </citation>
    <scope>NUCLEOTIDE SEQUENCE [LARGE SCALE GENOMIC DNA]</scope>
    <source>
        <strain evidence="10 11">DSM 13343</strain>
    </source>
</reference>
<dbReference type="Proteomes" id="UP000051790">
    <property type="component" value="Unassembled WGS sequence"/>
</dbReference>
<feature type="transmembrane region" description="Helical" evidence="8">
    <location>
        <begin position="286"/>
        <end position="308"/>
    </location>
</feature>
<evidence type="ECO:0000256" key="8">
    <source>
        <dbReference type="SAM" id="Phobius"/>
    </source>
</evidence>
<keyword evidence="5 8" id="KW-0812">Transmembrane</keyword>
<evidence type="ECO:0000256" key="2">
    <source>
        <dbReference type="ARBA" id="ARBA00008537"/>
    </source>
</evidence>
<feature type="transmembrane region" description="Helical" evidence="8">
    <location>
        <begin position="32"/>
        <end position="52"/>
    </location>
</feature>
<feature type="transmembrane region" description="Helical" evidence="8">
    <location>
        <begin position="424"/>
        <end position="444"/>
    </location>
</feature>
<dbReference type="GO" id="GO:0005886">
    <property type="term" value="C:plasma membrane"/>
    <property type="evidence" value="ECO:0007669"/>
    <property type="project" value="UniProtKB-SubCell"/>
</dbReference>
<sequence>MKKWHDQFENRHQHWRFYHLDTEQLKVTPRTLLAIFGTTALAFCGVLVETSMNVTFPTLMQQFHTSMNAVQWVTTEYLLAVAATMVIAGYVQSRFTARSIILTAGSAFAIGGIMCAVATNLPIMLIGRIIQAVGTGCAMPLVFALIMRQIPQRKQGMYNGLAGMVIALAPSLGPTYGGTIVEFTTWRLIFIITLPIGIIACLIAAKNVLQPFPVQKSKFAIDQFALILIALIALTLAANTLGTAGPASVGFIVALIVAVLAFAGFIMRSVKSVHPILKVTIFKNHFFALAITIYFLIQFGQIGFTFLLPNFAQLTLGASSMVSGAMLLVGSIVSAFVSPLAGRLMDSIGIKHLVRIGSVLLVIATLSFSLLANRLTVGLITGLFTVYLIGFALMFNTLLTFGLQQLAPQQMGDGNAAYNTLQQYSGSIGTAIMAALLATGARMAPHANTAHQTLQGAQLGFYFVTAIMVIVLVLSWIITSKKPEAAERG</sequence>
<feature type="transmembrane region" description="Helical" evidence="8">
    <location>
        <begin position="378"/>
        <end position="403"/>
    </location>
</feature>
<dbReference type="InterPro" id="IPR036259">
    <property type="entry name" value="MFS_trans_sf"/>
</dbReference>
<dbReference type="PROSITE" id="PS50850">
    <property type="entry name" value="MFS"/>
    <property type="match status" value="1"/>
</dbReference>
<keyword evidence="6 8" id="KW-1133">Transmembrane helix</keyword>
<keyword evidence="3" id="KW-0813">Transport</keyword>
<organism evidence="10 11">
    <name type="scientific">Lacticaseibacillus manihotivorans DSM 13343 = JCM 12514</name>
    <dbReference type="NCBI Taxonomy" id="1423769"/>
    <lineage>
        <taxon>Bacteria</taxon>
        <taxon>Bacillati</taxon>
        <taxon>Bacillota</taxon>
        <taxon>Bacilli</taxon>
        <taxon>Lactobacillales</taxon>
        <taxon>Lactobacillaceae</taxon>
        <taxon>Lacticaseibacillus</taxon>
    </lineage>
</organism>
<feature type="transmembrane region" description="Helical" evidence="8">
    <location>
        <begin position="320"/>
        <end position="341"/>
    </location>
</feature>
<feature type="transmembrane region" description="Helical" evidence="8">
    <location>
        <begin position="459"/>
        <end position="478"/>
    </location>
</feature>
<dbReference type="PRINTS" id="PR01036">
    <property type="entry name" value="TCRTETB"/>
</dbReference>
<keyword evidence="7 8" id="KW-0472">Membrane</keyword>
<dbReference type="PANTHER" id="PTHR42718">
    <property type="entry name" value="MAJOR FACILITATOR SUPERFAMILY MULTIDRUG TRANSPORTER MFSC"/>
    <property type="match status" value="1"/>
</dbReference>
<dbReference type="SUPFAM" id="SSF103473">
    <property type="entry name" value="MFS general substrate transporter"/>
    <property type="match status" value="1"/>
</dbReference>
<dbReference type="EMBL" id="AZEU01000289">
    <property type="protein sequence ID" value="KRL39675.1"/>
    <property type="molecule type" value="Genomic_DNA"/>
</dbReference>
<proteinExistence type="inferred from homology"/>
<gene>
    <name evidence="10" type="ORF">FD01_GL002462</name>
</gene>
<evidence type="ECO:0000256" key="5">
    <source>
        <dbReference type="ARBA" id="ARBA00022692"/>
    </source>
</evidence>
<feature type="transmembrane region" description="Helical" evidence="8">
    <location>
        <begin position="188"/>
        <end position="209"/>
    </location>
</feature>
<name>A0A0R1QFD9_9LACO</name>
<feature type="transmembrane region" description="Helical" evidence="8">
    <location>
        <begin position="221"/>
        <end position="241"/>
    </location>
</feature>
<dbReference type="PATRIC" id="fig|1423769.4.peg.2660"/>
<evidence type="ECO:0000256" key="4">
    <source>
        <dbReference type="ARBA" id="ARBA00022475"/>
    </source>
</evidence>
<accession>A0A0R1QFD9</accession>
<dbReference type="InterPro" id="IPR011701">
    <property type="entry name" value="MFS"/>
</dbReference>
<comment type="caution">
    <text evidence="10">The sequence shown here is derived from an EMBL/GenBank/DDBJ whole genome shotgun (WGS) entry which is preliminary data.</text>
</comment>
<keyword evidence="4" id="KW-1003">Cell membrane</keyword>
<dbReference type="PANTHER" id="PTHR42718:SF9">
    <property type="entry name" value="MAJOR FACILITATOR SUPERFAMILY MULTIDRUG TRANSPORTER MFSC"/>
    <property type="match status" value="1"/>
</dbReference>
<evidence type="ECO:0000313" key="10">
    <source>
        <dbReference type="EMBL" id="KRL39675.1"/>
    </source>
</evidence>
<evidence type="ECO:0000313" key="11">
    <source>
        <dbReference type="Proteomes" id="UP000051790"/>
    </source>
</evidence>
<dbReference type="Gene3D" id="1.20.1250.20">
    <property type="entry name" value="MFS general substrate transporter like domains"/>
    <property type="match status" value="1"/>
</dbReference>
<feature type="transmembrane region" description="Helical" evidence="8">
    <location>
        <begin position="158"/>
        <end position="176"/>
    </location>
</feature>
<dbReference type="Pfam" id="PF07690">
    <property type="entry name" value="MFS_1"/>
    <property type="match status" value="1"/>
</dbReference>
<dbReference type="NCBIfam" id="TIGR00711">
    <property type="entry name" value="efflux_EmrB"/>
    <property type="match status" value="1"/>
</dbReference>
<dbReference type="InterPro" id="IPR020846">
    <property type="entry name" value="MFS_dom"/>
</dbReference>
<dbReference type="GO" id="GO:0022857">
    <property type="term" value="F:transmembrane transporter activity"/>
    <property type="evidence" value="ECO:0007669"/>
    <property type="project" value="InterPro"/>
</dbReference>
<evidence type="ECO:0000256" key="3">
    <source>
        <dbReference type="ARBA" id="ARBA00022448"/>
    </source>
</evidence>
<feature type="domain" description="Major facilitator superfamily (MFS) profile" evidence="9">
    <location>
        <begin position="30"/>
        <end position="483"/>
    </location>
</feature>